<keyword evidence="3" id="KW-0813">Transport</keyword>
<feature type="transmembrane region" description="Helical" evidence="8">
    <location>
        <begin position="57"/>
        <end position="78"/>
    </location>
</feature>
<evidence type="ECO:0000256" key="2">
    <source>
        <dbReference type="ARBA" id="ARBA00007779"/>
    </source>
</evidence>
<feature type="compositionally biased region" description="Basic residues" evidence="7">
    <location>
        <begin position="1238"/>
        <end position="1248"/>
    </location>
</feature>
<dbReference type="Pfam" id="PF13967">
    <property type="entry name" value="RSN1_TM"/>
    <property type="match status" value="1"/>
</dbReference>
<dbReference type="OMA" id="HANDVIW"/>
<protein>
    <submittedName>
        <fullName evidence="12">Uncharacterized protein</fullName>
    </submittedName>
</protein>
<feature type="transmembrane region" description="Helical" evidence="8">
    <location>
        <begin position="1624"/>
        <end position="1646"/>
    </location>
</feature>
<evidence type="ECO:0000256" key="7">
    <source>
        <dbReference type="SAM" id="MobiDB-lite"/>
    </source>
</evidence>
<dbReference type="GO" id="GO:0005886">
    <property type="term" value="C:plasma membrane"/>
    <property type="evidence" value="ECO:0007669"/>
    <property type="project" value="TreeGrafter"/>
</dbReference>
<feature type="transmembrane region" description="Helical" evidence="8">
    <location>
        <begin position="463"/>
        <end position="481"/>
    </location>
</feature>
<evidence type="ECO:0000256" key="5">
    <source>
        <dbReference type="ARBA" id="ARBA00022989"/>
    </source>
</evidence>
<dbReference type="GO" id="GO:0005227">
    <property type="term" value="F:calcium-activated cation channel activity"/>
    <property type="evidence" value="ECO:0007669"/>
    <property type="project" value="InterPro"/>
</dbReference>
<feature type="region of interest" description="Disordered" evidence="7">
    <location>
        <begin position="490"/>
        <end position="522"/>
    </location>
</feature>
<dbReference type="InterPro" id="IPR045122">
    <property type="entry name" value="Csc1-like"/>
</dbReference>
<feature type="compositionally biased region" description="Acidic residues" evidence="7">
    <location>
        <begin position="1845"/>
        <end position="1854"/>
    </location>
</feature>
<sequence length="1977" mass="212109">MASTSAGTIPPSLFTVAPTNGTTGGNSTVATPFPTPAPAELPEGAAPNVQTDDWRDVQVTAFTSLAAGAVLLTLFECLRGRRNRGCRSLYRQRHSLRFRKKNVRLKRIAVKPYPRGFLRWISSTWRVSDAEFYEQVGMDGYVTLRFIKLCKRLCAFAAFFGMVFLLPIYEQGINDSEGASRLSMANLQEGGETLWSGVVFAYLFTIYFLYSLRKEFFAFSDLRNDWLAGGDVARSTQTAYTVRVERIPRAFRSPVILQKFFSTLFPGQIHSATVCLGLKDLRALTLKRAKCLQALERAIIRQEVLKLSPQVRPSWFGPKEDAVRYYGLRLAEINQKLRPKQEAKLENIERFRRKELRNMGASLENMAMYFVDQLARGSARAASEAGARPRRRAKGVGVEKPRRGLRNAREVARGARSSTDGAEPAAVEALSGVDGVVPSKAAAVVLMLLLVEGMTPATRSRGVVVVVVAAAAAAAACGLPLRCRRWRRSDGGGGGGRRSFLTGGGDRARAHTTNKDDGMHRASSWRQLVKRRDSHVAEDQQQAVKEAEELINKQGGDLIRFNLDHARQMSNLHQSLGAGALGRSVAAPRVSVLVQPSHRDGNDGWVSGDESRSRSGRGGGSLGPPPRLTMFGGTPAGGGRSRSYGRNNSFLFNSRHGFDSDGGDDEDAAAASSGGLGVMRSGSGNALSAGTHGGGGGDAAAAAMPWRQVFQNAPVASPTDSIASSFFSVSSPRRLPPAVAAAAAQSRRWSSAEAGGEGVRVGGDASAAGGGHRGGRRSVSDAVYATHAGAHVDRRSFGRDGSREGGVGGGGRTRSGRRIVAGGSATGEGGATVPATVVEPVEGEGGEGEEEGRGRGGGGRGGRGGARGAGRGRGRRRDSEVEDEDELSDGYNSDSRRRGRGVKMLDQPRRRSLSGTRTAAGGDDRRRCSRSPAPRHRRTRGDSEGRGRGGHPQNAEGRGAESPGGEEQPAREGQEEADDMGDTSDSLMSAQNVARWPSSDGEKTMEKVAARGEEALNALSPPPAPTAAAAAAAAGSPPSEAGVLPRSKLPRYIDDEDDDHDDSSNGSSAVRNWSETPPTGRGGEAKSKSGVVPSSPSLHRASLSDEDGGVDGDNGDQSPKNSRTSYSVSSSGCRSDAALLRHSARGVAADGDAVPRQEQEGASPARAGREGVRRRGGSGRTRGRQKGSLTPFPALFSRRSRSPAKTRVSSGTGLENGGDFSSSSPKSPSSFALASPKDRRRISPRSRRPPGAATPSSNPETGGGGGGGGATKGSRQRSAALATARRRVGGDARWVAATSSESAVSPEKPLMPWDEEWDAMEGMEAGLGGGGTDSDNGRPTGKWNGGSIPRPPGDTMRDASAAVREGVRQGLMNVNSGVTKRAVRTGRKMKRGVNEVKDTVKDTVNDLRRGVGESVSEVADAVKVLTKAGGMSGTGFVTFKCLSGRACAVSTLVTNRPEVFNLTPAPEPRDIVWKNVTNHVIHVQNRNRFVNLGLALGIIFWSVVVSGIQTLSKVETIAQVFPAVEKAAEENTFLTSLLEAYLPVTILLIIINLLYFILKWMALHLEGYKTYSEVERAVMSRYFFYQLANVFVTIGAGSIKDAIEKILQQPRELLNVLGETVPKVAVYFINLIIVKVVTGLLLELCFGGRSLKFWRILIAETFTDPGLRTKAGKTRGAYEPSEPWYGRFFADFLLIMLIVFTFQVIAPVVAVAGLLYFIFAEIIYKYQLLHCYWPLYESGGLFFHKLFRQLVVGAVAGQVTLIGYMSIRQGLRQWPFLLPLPLVVLYSSSRWRDAGRQTSNMLSLDKAVLQDVQNEINVREGAKPAWESFTPTAYVQPSLLPGDPDVEFDGEVDVGDPRDDSDVDVEGLLDLDSKGNVIVGNHGKSAQRRKAGQVLRRGSTSRRRRRSSALLYSAFPWLASSPRDDAGRPAASSREYGREEERESRRPTRTMSSLFRSQSGGSINTSGRNRRPDVSIA</sequence>
<dbReference type="eggNOG" id="KOG1134">
    <property type="taxonomic scope" value="Eukaryota"/>
</dbReference>
<feature type="compositionally biased region" description="Basic and acidic residues" evidence="7">
    <location>
        <begin position="506"/>
        <end position="520"/>
    </location>
</feature>
<keyword evidence="6 8" id="KW-0472">Membrane</keyword>
<feature type="compositionally biased region" description="Polar residues" evidence="7">
    <location>
        <begin position="1954"/>
        <end position="1967"/>
    </location>
</feature>
<dbReference type="PANTHER" id="PTHR13018:SF5">
    <property type="entry name" value="RE44586P"/>
    <property type="match status" value="1"/>
</dbReference>
<keyword evidence="5 8" id="KW-1133">Transmembrane helix</keyword>
<name>D7FMV8_ECTSI</name>
<dbReference type="InterPro" id="IPR027815">
    <property type="entry name" value="CSC1/OSCA1-like_cyt"/>
</dbReference>
<accession>D7FMV8</accession>
<evidence type="ECO:0000256" key="1">
    <source>
        <dbReference type="ARBA" id="ARBA00004141"/>
    </source>
</evidence>
<feature type="compositionally biased region" description="Polar residues" evidence="7">
    <location>
        <begin position="983"/>
        <end position="992"/>
    </location>
</feature>
<feature type="compositionally biased region" description="Polar residues" evidence="7">
    <location>
        <begin position="17"/>
        <end position="27"/>
    </location>
</feature>
<keyword evidence="4 8" id="KW-0812">Transmembrane</keyword>
<gene>
    <name evidence="12" type="ORF">Esi_0171_0033</name>
</gene>
<feature type="region of interest" description="Disordered" evidence="7">
    <location>
        <begin position="1845"/>
        <end position="1906"/>
    </location>
</feature>
<dbReference type="OrthoDB" id="1689567at2759"/>
<feature type="domain" description="CSC1/OSCA1-like 7TM region" evidence="9">
    <location>
        <begin position="1488"/>
        <end position="1765"/>
    </location>
</feature>
<feature type="transmembrane region" description="Helical" evidence="8">
    <location>
        <begin position="1540"/>
        <end position="1561"/>
    </location>
</feature>
<feature type="region of interest" description="Disordered" evidence="7">
    <location>
        <begin position="594"/>
        <end position="645"/>
    </location>
</feature>
<feature type="compositionally biased region" description="Basic and acidic residues" evidence="7">
    <location>
        <begin position="1935"/>
        <end position="1946"/>
    </location>
</feature>
<evidence type="ECO:0000259" key="11">
    <source>
        <dbReference type="Pfam" id="PF14703"/>
    </source>
</evidence>
<feature type="domain" description="CSC1/OSCA1-like cytosolic" evidence="11">
    <location>
        <begin position="239"/>
        <end position="343"/>
    </location>
</feature>
<feature type="transmembrane region" description="Helical" evidence="8">
    <location>
        <begin position="153"/>
        <end position="173"/>
    </location>
</feature>
<feature type="compositionally biased region" description="Gly residues" evidence="7">
    <location>
        <begin position="804"/>
        <end position="813"/>
    </location>
</feature>
<proteinExistence type="inferred from homology"/>
<feature type="compositionally biased region" description="Basic and acidic residues" evidence="7">
    <location>
        <begin position="1000"/>
        <end position="1014"/>
    </location>
</feature>
<dbReference type="InterPro" id="IPR003864">
    <property type="entry name" value="CSC1/OSCA1-like_7TM"/>
</dbReference>
<comment type="similarity">
    <text evidence="2">Belongs to the CSC1 (TC 1.A.17) family.</text>
</comment>
<feature type="region of interest" description="Disordered" evidence="7">
    <location>
        <begin position="657"/>
        <end position="676"/>
    </location>
</feature>
<feature type="region of interest" description="Disordered" evidence="7">
    <location>
        <begin position="794"/>
        <end position="1309"/>
    </location>
</feature>
<feature type="region of interest" description="Disordered" evidence="7">
    <location>
        <begin position="381"/>
        <end position="405"/>
    </location>
</feature>
<comment type="subcellular location">
    <subcellularLocation>
        <location evidence="1">Membrane</location>
        <topology evidence="1">Multi-pass membrane protein</topology>
    </subcellularLocation>
</comment>
<dbReference type="EMBL" id="FN649739">
    <property type="protein sequence ID" value="CBJ30022.1"/>
    <property type="molecule type" value="Genomic_DNA"/>
</dbReference>
<evidence type="ECO:0000256" key="8">
    <source>
        <dbReference type="SAM" id="Phobius"/>
    </source>
</evidence>
<keyword evidence="13" id="KW-1185">Reference proteome</keyword>
<evidence type="ECO:0000256" key="3">
    <source>
        <dbReference type="ARBA" id="ARBA00022448"/>
    </source>
</evidence>
<feature type="region of interest" description="Disordered" evidence="7">
    <location>
        <begin position="1921"/>
        <end position="1977"/>
    </location>
</feature>
<feature type="transmembrane region" description="Helical" evidence="8">
    <location>
        <begin position="193"/>
        <end position="210"/>
    </location>
</feature>
<dbReference type="InterPro" id="IPR032880">
    <property type="entry name" value="CSC1/OSCA1-like_N"/>
</dbReference>
<feature type="compositionally biased region" description="Acidic residues" evidence="7">
    <location>
        <begin position="1104"/>
        <end position="1114"/>
    </location>
</feature>
<evidence type="ECO:0000259" key="10">
    <source>
        <dbReference type="Pfam" id="PF13967"/>
    </source>
</evidence>
<dbReference type="Pfam" id="PF14703">
    <property type="entry name" value="PHM7_cyt"/>
    <property type="match status" value="1"/>
</dbReference>
<dbReference type="PANTHER" id="PTHR13018">
    <property type="entry name" value="PROBABLE MEMBRANE PROTEIN DUF221-RELATED"/>
    <property type="match status" value="1"/>
</dbReference>
<feature type="transmembrane region" description="Helical" evidence="8">
    <location>
        <begin position="1582"/>
        <end position="1599"/>
    </location>
</feature>
<feature type="compositionally biased region" description="Basic residues" evidence="7">
    <location>
        <begin position="1174"/>
        <end position="1185"/>
    </location>
</feature>
<dbReference type="Pfam" id="PF02714">
    <property type="entry name" value="RSN1_7TM"/>
    <property type="match status" value="1"/>
</dbReference>
<feature type="compositionally biased region" description="Gly residues" evidence="7">
    <location>
        <begin position="1261"/>
        <end position="1271"/>
    </location>
</feature>
<evidence type="ECO:0000256" key="4">
    <source>
        <dbReference type="ARBA" id="ARBA00022692"/>
    </source>
</evidence>
<feature type="transmembrane region" description="Helical" evidence="8">
    <location>
        <begin position="1692"/>
        <end position="1719"/>
    </location>
</feature>
<reference evidence="12 13" key="1">
    <citation type="journal article" date="2010" name="Nature">
        <title>The Ectocarpus genome and the independent evolution of multicellularity in brown algae.</title>
        <authorList>
            <person name="Cock J.M."/>
            <person name="Sterck L."/>
            <person name="Rouze P."/>
            <person name="Scornet D."/>
            <person name="Allen A.E."/>
            <person name="Amoutzias G."/>
            <person name="Anthouard V."/>
            <person name="Artiguenave F."/>
            <person name="Aury J.M."/>
            <person name="Badger J.H."/>
            <person name="Beszteri B."/>
            <person name="Billiau K."/>
            <person name="Bonnet E."/>
            <person name="Bothwell J.H."/>
            <person name="Bowler C."/>
            <person name="Boyen C."/>
            <person name="Brownlee C."/>
            <person name="Carrano C.J."/>
            <person name="Charrier B."/>
            <person name="Cho G.Y."/>
            <person name="Coelho S.M."/>
            <person name="Collen J."/>
            <person name="Corre E."/>
            <person name="Da Silva C."/>
            <person name="Delage L."/>
            <person name="Delaroque N."/>
            <person name="Dittami S.M."/>
            <person name="Doulbeau S."/>
            <person name="Elias M."/>
            <person name="Farnham G."/>
            <person name="Gachon C.M."/>
            <person name="Gschloessl B."/>
            <person name="Heesch S."/>
            <person name="Jabbari K."/>
            <person name="Jubin C."/>
            <person name="Kawai H."/>
            <person name="Kimura K."/>
            <person name="Kloareg B."/>
            <person name="Kupper F.C."/>
            <person name="Lang D."/>
            <person name="Le Bail A."/>
            <person name="Leblanc C."/>
            <person name="Lerouge P."/>
            <person name="Lohr M."/>
            <person name="Lopez P.J."/>
            <person name="Martens C."/>
            <person name="Maumus F."/>
            <person name="Michel G."/>
            <person name="Miranda-Saavedra D."/>
            <person name="Morales J."/>
            <person name="Moreau H."/>
            <person name="Motomura T."/>
            <person name="Nagasato C."/>
            <person name="Napoli C.A."/>
            <person name="Nelson D.R."/>
            <person name="Nyvall-Collen P."/>
            <person name="Peters A.F."/>
            <person name="Pommier C."/>
            <person name="Potin P."/>
            <person name="Poulain J."/>
            <person name="Quesneville H."/>
            <person name="Read B."/>
            <person name="Rensing S.A."/>
            <person name="Ritter A."/>
            <person name="Rousvoal S."/>
            <person name="Samanta M."/>
            <person name="Samson G."/>
            <person name="Schroeder D.C."/>
            <person name="Segurens B."/>
            <person name="Strittmatter M."/>
            <person name="Tonon T."/>
            <person name="Tregear J.W."/>
            <person name="Valentin K."/>
            <person name="von Dassow P."/>
            <person name="Yamagishi T."/>
            <person name="Van de Peer Y."/>
            <person name="Wincker P."/>
        </authorList>
    </citation>
    <scope>NUCLEOTIDE SEQUENCE [LARGE SCALE GENOMIC DNA]</scope>
    <source>
        <strain evidence="13">Ec32 / CCAP1310/4</strain>
    </source>
</reference>
<evidence type="ECO:0000313" key="12">
    <source>
        <dbReference type="EMBL" id="CBJ30022.1"/>
    </source>
</evidence>
<feature type="compositionally biased region" description="Acidic residues" evidence="7">
    <location>
        <begin position="841"/>
        <end position="850"/>
    </location>
</feature>
<feature type="compositionally biased region" description="Low complexity" evidence="7">
    <location>
        <begin position="1026"/>
        <end position="1041"/>
    </location>
</feature>
<feature type="domain" description="CSC1/OSCA1-like N-terminal transmembrane" evidence="10">
    <location>
        <begin position="59"/>
        <end position="215"/>
    </location>
</feature>
<feature type="region of interest" description="Disordered" evidence="7">
    <location>
        <begin position="754"/>
        <end position="778"/>
    </location>
</feature>
<feature type="compositionally biased region" description="Polar residues" evidence="7">
    <location>
        <begin position="1117"/>
        <end position="1133"/>
    </location>
</feature>
<feature type="compositionally biased region" description="Gly residues" evidence="7">
    <location>
        <begin position="491"/>
        <end position="505"/>
    </location>
</feature>
<evidence type="ECO:0000259" key="9">
    <source>
        <dbReference type="Pfam" id="PF02714"/>
    </source>
</evidence>
<organism evidence="12 13">
    <name type="scientific">Ectocarpus siliculosus</name>
    <name type="common">Brown alga</name>
    <name type="synonym">Conferva siliculosa</name>
    <dbReference type="NCBI Taxonomy" id="2880"/>
    <lineage>
        <taxon>Eukaryota</taxon>
        <taxon>Sar</taxon>
        <taxon>Stramenopiles</taxon>
        <taxon>Ochrophyta</taxon>
        <taxon>PX clade</taxon>
        <taxon>Phaeophyceae</taxon>
        <taxon>Ectocarpales</taxon>
        <taxon>Ectocarpaceae</taxon>
        <taxon>Ectocarpus</taxon>
    </lineage>
</organism>
<feature type="region of interest" description="Disordered" evidence="7">
    <location>
        <begin position="1"/>
        <end position="45"/>
    </location>
</feature>
<dbReference type="Proteomes" id="UP000002630">
    <property type="component" value="Linkage Group LG14"/>
</dbReference>
<feature type="compositionally biased region" description="Low complexity" evidence="7">
    <location>
        <begin position="1220"/>
        <end position="1235"/>
    </location>
</feature>
<feature type="compositionally biased region" description="Gly residues" evidence="7">
    <location>
        <begin position="855"/>
        <end position="869"/>
    </location>
</feature>
<dbReference type="InParanoid" id="D7FMV8"/>
<dbReference type="EMBL" id="FN648224">
    <property type="protein sequence ID" value="CBJ30022.1"/>
    <property type="molecule type" value="Genomic_DNA"/>
</dbReference>
<evidence type="ECO:0000313" key="13">
    <source>
        <dbReference type="Proteomes" id="UP000002630"/>
    </source>
</evidence>
<feature type="compositionally biased region" description="Low complexity" evidence="7">
    <location>
        <begin position="1088"/>
        <end position="1097"/>
    </location>
</feature>
<feature type="compositionally biased region" description="Basic residues" evidence="7">
    <location>
        <begin position="927"/>
        <end position="939"/>
    </location>
</feature>
<evidence type="ECO:0000256" key="6">
    <source>
        <dbReference type="ARBA" id="ARBA00023136"/>
    </source>
</evidence>
<feature type="compositionally biased region" description="Basic and acidic residues" evidence="7">
    <location>
        <begin position="794"/>
        <end position="803"/>
    </location>
</feature>